<evidence type="ECO:0000313" key="2">
    <source>
        <dbReference type="Proteomes" id="UP000217790"/>
    </source>
</evidence>
<gene>
    <name evidence="1" type="ORF">ARMGADRAFT_117862</name>
</gene>
<dbReference type="Proteomes" id="UP000217790">
    <property type="component" value="Unassembled WGS sequence"/>
</dbReference>
<dbReference type="InParanoid" id="A0A2H3C9C0"/>
<proteinExistence type="predicted"/>
<reference evidence="2" key="1">
    <citation type="journal article" date="2017" name="Nat. Ecol. Evol.">
        <title>Genome expansion and lineage-specific genetic innovations in the forest pathogenic fungi Armillaria.</title>
        <authorList>
            <person name="Sipos G."/>
            <person name="Prasanna A.N."/>
            <person name="Walter M.C."/>
            <person name="O'Connor E."/>
            <person name="Balint B."/>
            <person name="Krizsan K."/>
            <person name="Kiss B."/>
            <person name="Hess J."/>
            <person name="Varga T."/>
            <person name="Slot J."/>
            <person name="Riley R."/>
            <person name="Boka B."/>
            <person name="Rigling D."/>
            <person name="Barry K."/>
            <person name="Lee J."/>
            <person name="Mihaltcheva S."/>
            <person name="LaButti K."/>
            <person name="Lipzen A."/>
            <person name="Waldron R."/>
            <person name="Moloney N.M."/>
            <person name="Sperisen C."/>
            <person name="Kredics L."/>
            <person name="Vagvoelgyi C."/>
            <person name="Patrignani A."/>
            <person name="Fitzpatrick D."/>
            <person name="Nagy I."/>
            <person name="Doyle S."/>
            <person name="Anderson J.B."/>
            <person name="Grigoriev I.V."/>
            <person name="Gueldener U."/>
            <person name="Muensterkoetter M."/>
            <person name="Nagy L.G."/>
        </authorList>
    </citation>
    <scope>NUCLEOTIDE SEQUENCE [LARGE SCALE GENOMIC DNA]</scope>
    <source>
        <strain evidence="2">Ar21-2</strain>
    </source>
</reference>
<protein>
    <recommendedName>
        <fullName evidence="3">Heterokaryon incompatibility domain-containing protein</fullName>
    </recommendedName>
</protein>
<evidence type="ECO:0008006" key="3">
    <source>
        <dbReference type="Google" id="ProtNLM"/>
    </source>
</evidence>
<dbReference type="AlphaFoldDB" id="A0A2H3C9C0"/>
<name>A0A2H3C9C0_ARMGA</name>
<dbReference type="EMBL" id="KZ293764">
    <property type="protein sequence ID" value="PBK79665.1"/>
    <property type="molecule type" value="Genomic_DNA"/>
</dbReference>
<evidence type="ECO:0000313" key="1">
    <source>
        <dbReference type="EMBL" id="PBK79665.1"/>
    </source>
</evidence>
<sequence length="157" mass="17894">MLNLGAEYAWLDVLCLRQEGGQNEDLHVGEWMLDVPTIGNVYILENVIYYFNRLGQLLERGFDSDSDRSWFKRTWTLQETSNNWTIGGDKGNEMLNDEVWKRFKSQLVSVHGAGGAMANVNSWLSLLQNRTSEKDVDKVAAMAYFLAINSTQAHNET</sequence>
<accession>A0A2H3C9C0</accession>
<organism evidence="1 2">
    <name type="scientific">Armillaria gallica</name>
    <name type="common">Bulbous honey fungus</name>
    <name type="synonym">Armillaria bulbosa</name>
    <dbReference type="NCBI Taxonomy" id="47427"/>
    <lineage>
        <taxon>Eukaryota</taxon>
        <taxon>Fungi</taxon>
        <taxon>Dikarya</taxon>
        <taxon>Basidiomycota</taxon>
        <taxon>Agaricomycotina</taxon>
        <taxon>Agaricomycetes</taxon>
        <taxon>Agaricomycetidae</taxon>
        <taxon>Agaricales</taxon>
        <taxon>Marasmiineae</taxon>
        <taxon>Physalacriaceae</taxon>
        <taxon>Armillaria</taxon>
    </lineage>
</organism>
<dbReference type="OrthoDB" id="5418601at2759"/>
<keyword evidence="2" id="KW-1185">Reference proteome</keyword>